<accession>A0A9C6WUV6</accession>
<evidence type="ECO:0000313" key="1">
    <source>
        <dbReference type="Proteomes" id="UP000504606"/>
    </source>
</evidence>
<dbReference type="AlphaFoldDB" id="A0A9C6WUV6"/>
<keyword evidence="1" id="KW-1185">Reference proteome</keyword>
<organism evidence="1 2">
    <name type="scientific">Frankliniella occidentalis</name>
    <name type="common">Western flower thrips</name>
    <name type="synonym">Euthrips occidentalis</name>
    <dbReference type="NCBI Taxonomy" id="133901"/>
    <lineage>
        <taxon>Eukaryota</taxon>
        <taxon>Metazoa</taxon>
        <taxon>Ecdysozoa</taxon>
        <taxon>Arthropoda</taxon>
        <taxon>Hexapoda</taxon>
        <taxon>Insecta</taxon>
        <taxon>Pterygota</taxon>
        <taxon>Neoptera</taxon>
        <taxon>Paraneoptera</taxon>
        <taxon>Thysanoptera</taxon>
        <taxon>Terebrantia</taxon>
        <taxon>Thripoidea</taxon>
        <taxon>Thripidae</taxon>
        <taxon>Frankliniella</taxon>
    </lineage>
</organism>
<reference evidence="2" key="1">
    <citation type="submission" date="2025-08" db="UniProtKB">
        <authorList>
            <consortium name="RefSeq"/>
        </authorList>
    </citation>
    <scope>IDENTIFICATION</scope>
    <source>
        <tissue evidence="2">Whole organism</tissue>
    </source>
</reference>
<name>A0A9C6WUV6_FRAOC</name>
<dbReference type="RefSeq" id="XP_052122026.1">
    <property type="nucleotide sequence ID" value="XM_052266066.1"/>
</dbReference>
<evidence type="ECO:0000313" key="2">
    <source>
        <dbReference type="RefSeq" id="XP_052122026.1"/>
    </source>
</evidence>
<gene>
    <name evidence="2" type="primary">LOC127749143</name>
</gene>
<sequence>MTKDVDKVAKTALEYREVTKKLERILSKAGKKSTRYRKLFNSKTLNLVEDLSIPATTRLIVKGELQNLKKNPYERSWTLDDKIFWLSFYKRSPKAYHFLWRYITPPSASCLKVLLPRICVKPGVIAPCLSILKDIVSKLSLKDTLCVIIFLRGHL</sequence>
<dbReference type="Proteomes" id="UP000504606">
    <property type="component" value="Unplaced"/>
</dbReference>
<dbReference type="OrthoDB" id="6775048at2759"/>
<proteinExistence type="predicted"/>
<dbReference type="GeneID" id="127749143"/>
<protein>
    <submittedName>
        <fullName evidence="2">Uncharacterized protein LOC127749143</fullName>
    </submittedName>
</protein>
<dbReference type="KEGG" id="foc:127749143"/>